<dbReference type="EMBL" id="MLJW01000388">
    <property type="protein sequence ID" value="OIQ88089.1"/>
    <property type="molecule type" value="Genomic_DNA"/>
</dbReference>
<reference evidence="8" key="1">
    <citation type="submission" date="2016-10" db="EMBL/GenBank/DDBJ databases">
        <title>Sequence of Gallionella enrichment culture.</title>
        <authorList>
            <person name="Poehlein A."/>
            <person name="Muehling M."/>
            <person name="Daniel R."/>
        </authorList>
    </citation>
    <scope>NUCLEOTIDE SEQUENCE</scope>
</reference>
<keyword evidence="6" id="KW-0030">Aminoacyl-tRNA synthetase</keyword>
<organism evidence="8">
    <name type="scientific">mine drainage metagenome</name>
    <dbReference type="NCBI Taxonomy" id="410659"/>
    <lineage>
        <taxon>unclassified sequences</taxon>
        <taxon>metagenomes</taxon>
        <taxon>ecological metagenomes</taxon>
    </lineage>
</organism>
<keyword evidence="3" id="KW-0547">Nucleotide-binding</keyword>
<dbReference type="PANTHER" id="PTHR43326:SF1">
    <property type="entry name" value="METHIONINE--TRNA LIGASE, MITOCHONDRIAL"/>
    <property type="match status" value="1"/>
</dbReference>
<keyword evidence="2 8" id="KW-0436">Ligase</keyword>
<evidence type="ECO:0000256" key="3">
    <source>
        <dbReference type="ARBA" id="ARBA00022741"/>
    </source>
</evidence>
<proteinExistence type="inferred from homology"/>
<accession>A0A1J5QWL3</accession>
<dbReference type="Gene3D" id="1.10.730.10">
    <property type="entry name" value="Isoleucyl-tRNA Synthetase, Domain 1"/>
    <property type="match status" value="1"/>
</dbReference>
<dbReference type="InterPro" id="IPR015413">
    <property type="entry name" value="Methionyl/Leucyl_tRNA_Synth"/>
</dbReference>
<dbReference type="SUPFAM" id="SSF47323">
    <property type="entry name" value="Anticodon-binding domain of a subclass of class I aminoacyl-tRNA synthetases"/>
    <property type="match status" value="1"/>
</dbReference>
<dbReference type="PRINTS" id="PR01041">
    <property type="entry name" value="TRNASYNTHMET"/>
</dbReference>
<protein>
    <recommendedName>
        <fullName evidence="1">methionine--tRNA ligase</fullName>
        <ecNumber evidence="1">6.1.1.10</ecNumber>
    </recommendedName>
</protein>
<evidence type="ECO:0000259" key="7">
    <source>
        <dbReference type="Pfam" id="PF09334"/>
    </source>
</evidence>
<dbReference type="Pfam" id="PF09334">
    <property type="entry name" value="tRNA-synt_1g"/>
    <property type="match status" value="2"/>
</dbReference>
<feature type="domain" description="Methionyl/Leucyl tRNA synthetase" evidence="7">
    <location>
        <begin position="5"/>
        <end position="136"/>
    </location>
</feature>
<dbReference type="GO" id="GO:0006431">
    <property type="term" value="P:methionyl-tRNA aminoacylation"/>
    <property type="evidence" value="ECO:0007669"/>
    <property type="project" value="InterPro"/>
</dbReference>
<dbReference type="AlphaFoldDB" id="A0A1J5QWL3"/>
<dbReference type="EC" id="6.1.1.10" evidence="1"/>
<name>A0A1J5QWL3_9ZZZZ</name>
<dbReference type="CDD" id="cd00814">
    <property type="entry name" value="MetRS_core"/>
    <property type="match status" value="1"/>
</dbReference>
<dbReference type="PANTHER" id="PTHR43326">
    <property type="entry name" value="METHIONYL-TRNA SYNTHETASE"/>
    <property type="match status" value="1"/>
</dbReference>
<dbReference type="GO" id="GO:0005524">
    <property type="term" value="F:ATP binding"/>
    <property type="evidence" value="ECO:0007669"/>
    <property type="project" value="UniProtKB-KW"/>
</dbReference>
<dbReference type="CDD" id="cd07957">
    <property type="entry name" value="Anticodon_Ia_Met"/>
    <property type="match status" value="1"/>
</dbReference>
<dbReference type="InterPro" id="IPR033911">
    <property type="entry name" value="MetRS_core"/>
</dbReference>
<feature type="domain" description="Methionyl/Leucyl tRNA synthetase" evidence="7">
    <location>
        <begin position="148"/>
        <end position="360"/>
    </location>
</feature>
<dbReference type="Gene3D" id="2.170.220.10">
    <property type="match status" value="1"/>
</dbReference>
<evidence type="ECO:0000256" key="4">
    <source>
        <dbReference type="ARBA" id="ARBA00022840"/>
    </source>
</evidence>
<dbReference type="NCBIfam" id="TIGR00398">
    <property type="entry name" value="metG"/>
    <property type="match status" value="1"/>
</dbReference>
<dbReference type="SUPFAM" id="SSF52374">
    <property type="entry name" value="Nucleotidylyl transferase"/>
    <property type="match status" value="1"/>
</dbReference>
<evidence type="ECO:0000256" key="1">
    <source>
        <dbReference type="ARBA" id="ARBA00012838"/>
    </source>
</evidence>
<evidence type="ECO:0000256" key="6">
    <source>
        <dbReference type="ARBA" id="ARBA00023146"/>
    </source>
</evidence>
<comment type="caution">
    <text evidence="8">The sequence shown here is derived from an EMBL/GenBank/DDBJ whole genome shotgun (WGS) entry which is preliminary data.</text>
</comment>
<dbReference type="HAMAP" id="MF_01228">
    <property type="entry name" value="Met_tRNA_synth_type2"/>
    <property type="match status" value="1"/>
</dbReference>
<dbReference type="Gene3D" id="3.40.50.620">
    <property type="entry name" value="HUPs"/>
    <property type="match status" value="1"/>
</dbReference>
<dbReference type="InterPro" id="IPR014729">
    <property type="entry name" value="Rossmann-like_a/b/a_fold"/>
</dbReference>
<sequence length="518" mass="59334">MKSFYITTAIDYVNGSPHLGHAYEKVLTDVIARFRRMMGDDVRFLTGVDEHGQKVQQSARKRGVEPQAFCDEVSQEFRNLCARLGASNDDFIRTTEPRHKAVVRELLQRLFDKGEIYRADYKGFYSTRQEQFLQEKDRLPDGSWPEIFGEVTEITESNYFFKLRSYQDWLIDYLRTHEDFIFPRYRQKQVLEFLKEPLNDLCISRPRERLEWGIPLPFDEGYVTYVWFDALLNYVSAIWKDGAPDPKYWPADFNVIGKDILVPPHAVYWPIMLKACGIEPPKALLAHGWWLQSGQKMSKSTGTAVNPLDLIEQFGADAFRYFLIREMNVGQDSDFSADLFLIRYNSDLGNDLGNLVNRTLNMTNRFGGGVVPKAELVEEPEKELHDLWEKTRSEVIPLCEGFQFHNALERTFTFIKAINAYIEKRAPWKLGKSTEAADQARLRTSLATMAEALRLSASLLQAVMPTTTARIYEAIGYAPGKDWRAELAWDGRASGGKVQASLVLFPRHQPAAAAAKPA</sequence>
<dbReference type="InterPro" id="IPR041872">
    <property type="entry name" value="Anticodon_Met"/>
</dbReference>
<dbReference type="GO" id="GO:0004825">
    <property type="term" value="F:methionine-tRNA ligase activity"/>
    <property type="evidence" value="ECO:0007669"/>
    <property type="project" value="UniProtKB-EC"/>
</dbReference>
<dbReference type="InterPro" id="IPR023457">
    <property type="entry name" value="Met-tRNA_synth_2"/>
</dbReference>
<keyword evidence="5" id="KW-0648">Protein biosynthesis</keyword>
<evidence type="ECO:0000256" key="5">
    <source>
        <dbReference type="ARBA" id="ARBA00022917"/>
    </source>
</evidence>
<dbReference type="InterPro" id="IPR009080">
    <property type="entry name" value="tRNAsynth_Ia_anticodon-bd"/>
</dbReference>
<evidence type="ECO:0000256" key="2">
    <source>
        <dbReference type="ARBA" id="ARBA00022598"/>
    </source>
</evidence>
<evidence type="ECO:0000313" key="8">
    <source>
        <dbReference type="EMBL" id="OIQ88089.1"/>
    </source>
</evidence>
<keyword evidence="4" id="KW-0067">ATP-binding</keyword>
<dbReference type="FunFam" id="2.170.220.10:FF:000003">
    <property type="entry name" value="Methionine--tRNA ligase"/>
    <property type="match status" value="1"/>
</dbReference>
<dbReference type="NCBIfam" id="NF008900">
    <property type="entry name" value="PRK12267.1"/>
    <property type="match status" value="1"/>
</dbReference>
<gene>
    <name evidence="8" type="primary">metG_10</name>
    <name evidence="8" type="ORF">GALL_300210</name>
</gene>
<dbReference type="InterPro" id="IPR014758">
    <property type="entry name" value="Met-tRNA_synth"/>
</dbReference>